<keyword evidence="5" id="KW-0460">Magnesium</keyword>
<dbReference type="EMBL" id="CAEZSF010000236">
    <property type="protein sequence ID" value="CAB4553988.1"/>
    <property type="molecule type" value="Genomic_DNA"/>
</dbReference>
<gene>
    <name evidence="7" type="ORF">UFOPK1358_01800</name>
    <name evidence="8" type="ORF">UFOPK2766_01432</name>
</gene>
<evidence type="ECO:0000256" key="4">
    <source>
        <dbReference type="ARBA" id="ARBA00022679"/>
    </source>
</evidence>
<organism evidence="7">
    <name type="scientific">freshwater metagenome</name>
    <dbReference type="NCBI Taxonomy" id="449393"/>
    <lineage>
        <taxon>unclassified sequences</taxon>
        <taxon>metagenomes</taxon>
        <taxon>ecological metagenomes</taxon>
    </lineage>
</organism>
<evidence type="ECO:0000313" key="7">
    <source>
        <dbReference type="EMBL" id="CAB4553988.1"/>
    </source>
</evidence>
<comment type="cofactor">
    <cofactor evidence="1">
        <name>Mg(2+)</name>
        <dbReference type="ChEBI" id="CHEBI:18420"/>
    </cofactor>
</comment>
<keyword evidence="4" id="KW-0808">Transferase</keyword>
<dbReference type="SUPFAM" id="SSF53448">
    <property type="entry name" value="Nucleotide-diphospho-sugar transferases"/>
    <property type="match status" value="1"/>
</dbReference>
<dbReference type="AlphaFoldDB" id="A0A6J6CW99"/>
<dbReference type="EMBL" id="CAEZYU010000066">
    <property type="protein sequence ID" value="CAB4747193.1"/>
    <property type="molecule type" value="Genomic_DNA"/>
</dbReference>
<protein>
    <submittedName>
        <fullName evidence="7">Unannotated protein</fullName>
    </submittedName>
</protein>
<evidence type="ECO:0000256" key="1">
    <source>
        <dbReference type="ARBA" id="ARBA00001946"/>
    </source>
</evidence>
<dbReference type="InterPro" id="IPR001173">
    <property type="entry name" value="Glyco_trans_2-like"/>
</dbReference>
<evidence type="ECO:0000259" key="6">
    <source>
        <dbReference type="Pfam" id="PF00535"/>
    </source>
</evidence>
<sequence>MPEDRKPPAQIRQFNHRDFDVPKLLEHKGNTKVSVCLPARNEGLTVGPIVATIKADLLASGVVDEILVIDDHSSDNTASVAREAGARVVAAAEILAEYGSGFGKGEVLWKSLYVAEGDIIVWCDADISQFGSRFVSGILGPLLCESDVDVAKGFYRRPERDREGGGRVTELVARPLLSLFCPDLAALHQPLSGEYGGKRAVLEQLPFVQGYGVEVGLLIDLAKQFGLNGLVQVDLDVRHHRNRSLAELGPQAMAIAQTIMRHVDWDLAPVASELIRPGFAPVTVDVSERPPMVEVTSYLTRTLELAATLQP</sequence>
<comment type="similarity">
    <text evidence="2">Belongs to the glycosyltransferase 2 family.</text>
</comment>
<dbReference type="NCBIfam" id="NF010496">
    <property type="entry name" value="PRK13915.1"/>
    <property type="match status" value="1"/>
</dbReference>
<evidence type="ECO:0000256" key="3">
    <source>
        <dbReference type="ARBA" id="ARBA00022676"/>
    </source>
</evidence>
<dbReference type="InterPro" id="IPR050256">
    <property type="entry name" value="Glycosyltransferase_2"/>
</dbReference>
<dbReference type="PANTHER" id="PTHR48090">
    <property type="entry name" value="UNDECAPRENYL-PHOSPHATE 4-DEOXY-4-FORMAMIDO-L-ARABINOSE TRANSFERASE-RELATED"/>
    <property type="match status" value="1"/>
</dbReference>
<proteinExistence type="inferred from homology"/>
<keyword evidence="3" id="KW-0328">Glycosyltransferase</keyword>
<reference evidence="7" key="1">
    <citation type="submission" date="2020-05" db="EMBL/GenBank/DDBJ databases">
        <authorList>
            <person name="Chiriac C."/>
            <person name="Salcher M."/>
            <person name="Ghai R."/>
            <person name="Kavagutti S V."/>
        </authorList>
    </citation>
    <scope>NUCLEOTIDE SEQUENCE</scope>
</reference>
<evidence type="ECO:0000256" key="5">
    <source>
        <dbReference type="ARBA" id="ARBA00022842"/>
    </source>
</evidence>
<dbReference type="Pfam" id="PF00535">
    <property type="entry name" value="Glycos_transf_2"/>
    <property type="match status" value="1"/>
</dbReference>
<feature type="domain" description="Glycosyltransferase 2-like" evidence="6">
    <location>
        <begin position="34"/>
        <end position="127"/>
    </location>
</feature>
<dbReference type="GO" id="GO:0016757">
    <property type="term" value="F:glycosyltransferase activity"/>
    <property type="evidence" value="ECO:0007669"/>
    <property type="project" value="UniProtKB-KW"/>
</dbReference>
<name>A0A6J6CW99_9ZZZZ</name>
<dbReference type="InterPro" id="IPR029044">
    <property type="entry name" value="Nucleotide-diphossugar_trans"/>
</dbReference>
<dbReference type="Gene3D" id="3.90.550.10">
    <property type="entry name" value="Spore Coat Polysaccharide Biosynthesis Protein SpsA, Chain A"/>
    <property type="match status" value="1"/>
</dbReference>
<evidence type="ECO:0000256" key="2">
    <source>
        <dbReference type="ARBA" id="ARBA00006739"/>
    </source>
</evidence>
<accession>A0A6J6CW99</accession>
<dbReference type="PANTHER" id="PTHR48090:SF10">
    <property type="entry name" value="GLUCOSYL-3-PHOSPHOGLYCERATE SYNTHASE"/>
    <property type="match status" value="1"/>
</dbReference>
<evidence type="ECO:0000313" key="8">
    <source>
        <dbReference type="EMBL" id="CAB4747193.1"/>
    </source>
</evidence>